<keyword evidence="1" id="KW-0472">Membrane</keyword>
<evidence type="ECO:0000313" key="2">
    <source>
        <dbReference type="EMBL" id="KAK7860679.1"/>
    </source>
</evidence>
<reference evidence="2 3" key="1">
    <citation type="journal article" date="2018" name="Sci. Data">
        <title>The draft genome sequence of cork oak.</title>
        <authorList>
            <person name="Ramos A.M."/>
            <person name="Usie A."/>
            <person name="Barbosa P."/>
            <person name="Barros P.M."/>
            <person name="Capote T."/>
            <person name="Chaves I."/>
            <person name="Simoes F."/>
            <person name="Abreu I."/>
            <person name="Carrasquinho I."/>
            <person name="Faro C."/>
            <person name="Guimaraes J.B."/>
            <person name="Mendonca D."/>
            <person name="Nobrega F."/>
            <person name="Rodrigues L."/>
            <person name="Saibo N.J.M."/>
            <person name="Varela M.C."/>
            <person name="Egas C."/>
            <person name="Matos J."/>
            <person name="Miguel C.M."/>
            <person name="Oliveira M.M."/>
            <person name="Ricardo C.P."/>
            <person name="Goncalves S."/>
        </authorList>
    </citation>
    <scope>NUCLEOTIDE SEQUENCE [LARGE SCALE GENOMIC DNA]</scope>
    <source>
        <strain evidence="3">cv. HL8</strain>
    </source>
</reference>
<dbReference type="EMBL" id="PKMF04000005">
    <property type="protein sequence ID" value="KAK7860679.1"/>
    <property type="molecule type" value="Genomic_DNA"/>
</dbReference>
<protein>
    <submittedName>
        <fullName evidence="2">40s ribosomal protein s11</fullName>
    </submittedName>
</protein>
<dbReference type="GO" id="GO:0005840">
    <property type="term" value="C:ribosome"/>
    <property type="evidence" value="ECO:0007669"/>
    <property type="project" value="UniProtKB-KW"/>
</dbReference>
<gene>
    <name evidence="2" type="primary">RPS11</name>
    <name evidence="2" type="ORF">CFP56_033271</name>
</gene>
<keyword evidence="2" id="KW-0687">Ribonucleoprotein</keyword>
<comment type="caution">
    <text evidence="2">The sequence shown here is derived from an EMBL/GenBank/DDBJ whole genome shotgun (WGS) entry which is preliminary data.</text>
</comment>
<name>A0AAW0MB20_QUESU</name>
<dbReference type="Proteomes" id="UP000237347">
    <property type="component" value="Unassembled WGS sequence"/>
</dbReference>
<dbReference type="AlphaFoldDB" id="A0AAW0MB20"/>
<keyword evidence="3" id="KW-1185">Reference proteome</keyword>
<evidence type="ECO:0000256" key="1">
    <source>
        <dbReference type="SAM" id="Phobius"/>
    </source>
</evidence>
<sequence length="143" mass="15862">MDSTITYTFSHSSRSITSFLFSLLLFPSLFGLLSDMRRGTQTFLLTFPNMLPCEGRRSCHCRPMQFLILTGYLPPPYFRPLSKTVRFNVLKVTPAGSSGAVMKAFTGMVRHLSALAKPSVTCWKLGLSTYQIDSMLGLPGPEA</sequence>
<organism evidence="2 3">
    <name type="scientific">Quercus suber</name>
    <name type="common">Cork oak</name>
    <dbReference type="NCBI Taxonomy" id="58331"/>
    <lineage>
        <taxon>Eukaryota</taxon>
        <taxon>Viridiplantae</taxon>
        <taxon>Streptophyta</taxon>
        <taxon>Embryophyta</taxon>
        <taxon>Tracheophyta</taxon>
        <taxon>Spermatophyta</taxon>
        <taxon>Magnoliopsida</taxon>
        <taxon>eudicotyledons</taxon>
        <taxon>Gunneridae</taxon>
        <taxon>Pentapetalae</taxon>
        <taxon>rosids</taxon>
        <taxon>fabids</taxon>
        <taxon>Fagales</taxon>
        <taxon>Fagaceae</taxon>
        <taxon>Quercus</taxon>
    </lineage>
</organism>
<accession>A0AAW0MB20</accession>
<keyword evidence="1" id="KW-1133">Transmembrane helix</keyword>
<dbReference type="Gene3D" id="2.40.50.1000">
    <property type="match status" value="1"/>
</dbReference>
<proteinExistence type="predicted"/>
<keyword evidence="1" id="KW-0812">Transmembrane</keyword>
<feature type="transmembrane region" description="Helical" evidence="1">
    <location>
        <begin position="16"/>
        <end position="33"/>
    </location>
</feature>
<evidence type="ECO:0000313" key="3">
    <source>
        <dbReference type="Proteomes" id="UP000237347"/>
    </source>
</evidence>
<keyword evidence="2" id="KW-0689">Ribosomal protein</keyword>